<keyword evidence="6" id="KW-1185">Reference proteome</keyword>
<dbReference type="eggNOG" id="COG0521">
    <property type="taxonomic scope" value="Bacteria"/>
</dbReference>
<dbReference type="AlphaFoldDB" id="I7IWX8"/>
<dbReference type="InterPro" id="IPR036425">
    <property type="entry name" value="MoaB/Mog-like_dom_sf"/>
</dbReference>
<dbReference type="EMBL" id="CAJZ01000092">
    <property type="protein sequence ID" value="CCI83333.1"/>
    <property type="molecule type" value="Genomic_DNA"/>
</dbReference>
<dbReference type="Proteomes" id="UP000011016">
    <property type="component" value="Unassembled WGS sequence"/>
</dbReference>
<dbReference type="OrthoDB" id="9794429at2"/>
<dbReference type="SUPFAM" id="SSF53218">
    <property type="entry name" value="Molybdenum cofactor biosynthesis proteins"/>
    <property type="match status" value="1"/>
</dbReference>
<evidence type="ECO:0000313" key="5">
    <source>
        <dbReference type="EMBL" id="EJZ82171.1"/>
    </source>
</evidence>
<evidence type="ECO:0000256" key="2">
    <source>
        <dbReference type="ARBA" id="ARBA00023150"/>
    </source>
</evidence>
<comment type="caution">
    <text evidence="4">The sequence shown here is derived from an EMBL/GenBank/DDBJ whole genome shotgun (WGS) entry which is preliminary data.</text>
</comment>
<dbReference type="InterPro" id="IPR001453">
    <property type="entry name" value="MoaB/Mog_dom"/>
</dbReference>
<dbReference type="SMART" id="SM00852">
    <property type="entry name" value="MoCF_biosynth"/>
    <property type="match status" value="1"/>
</dbReference>
<evidence type="ECO:0000259" key="3">
    <source>
        <dbReference type="SMART" id="SM00852"/>
    </source>
</evidence>
<proteinExistence type="predicted"/>
<dbReference type="STRING" id="29321.AAV33_04925"/>
<keyword evidence="2" id="KW-0501">Molybdenum cofactor biosynthesis</keyword>
<dbReference type="PANTHER" id="PTHR43764">
    <property type="entry name" value="MOLYBDENUM COFACTOR BIOSYNTHESIS"/>
    <property type="match status" value="1"/>
</dbReference>
<dbReference type="Gene3D" id="3.40.980.10">
    <property type="entry name" value="MoaB/Mog-like domain"/>
    <property type="match status" value="1"/>
</dbReference>
<organism evidence="4 7">
    <name type="scientific">Corynebacterium otitidis ATCC 51513</name>
    <dbReference type="NCBI Taxonomy" id="883169"/>
    <lineage>
        <taxon>Bacteria</taxon>
        <taxon>Bacillati</taxon>
        <taxon>Actinomycetota</taxon>
        <taxon>Actinomycetes</taxon>
        <taxon>Mycobacteriales</taxon>
        <taxon>Corynebacteriaceae</taxon>
        <taxon>Corynebacterium</taxon>
    </lineage>
</organism>
<dbReference type="InterPro" id="IPR008284">
    <property type="entry name" value="MoCF_biosynth_CS"/>
</dbReference>
<comment type="pathway">
    <text evidence="1">Cofactor biosynthesis; molybdopterin biosynthesis.</text>
</comment>
<dbReference type="PANTHER" id="PTHR43764:SF1">
    <property type="entry name" value="MOLYBDOPTERIN MOLYBDOTRANSFERASE"/>
    <property type="match status" value="1"/>
</dbReference>
<accession>I7IWX8</accession>
<dbReference type="Proteomes" id="UP000006078">
    <property type="component" value="Unassembled WGS sequence"/>
</dbReference>
<dbReference type="UniPathway" id="UPA00344"/>
<dbReference type="GO" id="GO:0006777">
    <property type="term" value="P:Mo-molybdopterin cofactor biosynthetic process"/>
    <property type="evidence" value="ECO:0007669"/>
    <property type="project" value="UniProtKB-KW"/>
</dbReference>
<dbReference type="PROSITE" id="PS01078">
    <property type="entry name" value="MOCF_BIOSYNTHESIS_1"/>
    <property type="match status" value="1"/>
</dbReference>
<dbReference type="InterPro" id="IPR051920">
    <property type="entry name" value="MPT_Adenylyltrnsfr/MoaC-Rel"/>
</dbReference>
<gene>
    <name evidence="4" type="primary">moaB</name>
    <name evidence="4" type="ORF">BN46_0597</name>
    <name evidence="5" type="ORF">HMPREF9719_00937</name>
</gene>
<feature type="domain" description="MoaB/Mog" evidence="3">
    <location>
        <begin position="10"/>
        <end position="153"/>
    </location>
</feature>
<dbReference type="Pfam" id="PF00994">
    <property type="entry name" value="MoCF_biosynth"/>
    <property type="match status" value="1"/>
</dbReference>
<dbReference type="HOGENOM" id="CLU_077358_4_1_11"/>
<sequence>MAEQIPGRGVVIVASTRAARGVYRDETGPRLASWLEGRGLEVGEPRVVADRDVAAAVAEALAPPRPRVLITTGGTGIGPEDQTVEAVYPHLERELPGIVQELIRRGVEHGPASAVLTRGVAGLVGDTFVATLPGSPGAVEDGIAVIDPILGHLVGQARGGENHANHGSHGNHG</sequence>
<dbReference type="RefSeq" id="WP_004600827.1">
    <property type="nucleotide sequence ID" value="NZ_HF541866.1"/>
</dbReference>
<evidence type="ECO:0000313" key="4">
    <source>
        <dbReference type="EMBL" id="CCI83333.1"/>
    </source>
</evidence>
<name>I7IWX8_9CORY</name>
<dbReference type="EMBL" id="AHAE01000040">
    <property type="protein sequence ID" value="EJZ82171.1"/>
    <property type="molecule type" value="Genomic_DNA"/>
</dbReference>
<reference evidence="5 6" key="2">
    <citation type="submission" date="2012-08" db="EMBL/GenBank/DDBJ databases">
        <title>The Genome Sequence of Turicella otitidis ATCC 51513.</title>
        <authorList>
            <consortium name="The Broad Institute Genome Sequencing Platform"/>
            <person name="Earl A."/>
            <person name="Ward D."/>
            <person name="Feldgarden M."/>
            <person name="Gevers D."/>
            <person name="Huys G."/>
            <person name="Walker B."/>
            <person name="Young S.K."/>
            <person name="Zeng Q."/>
            <person name="Gargeya S."/>
            <person name="Fitzgerald M."/>
            <person name="Haas B."/>
            <person name="Abouelleil A."/>
            <person name="Alvarado L."/>
            <person name="Arachchi H.M."/>
            <person name="Berlin A.M."/>
            <person name="Chapman S.B."/>
            <person name="Goldberg J."/>
            <person name="Griggs A."/>
            <person name="Gujja S."/>
            <person name="Hansen M."/>
            <person name="Howarth C."/>
            <person name="Imamovic A."/>
            <person name="Larimer J."/>
            <person name="McCowen C."/>
            <person name="Montmayeur A."/>
            <person name="Murphy C."/>
            <person name="Neiman D."/>
            <person name="Pearson M."/>
            <person name="Priest M."/>
            <person name="Roberts A."/>
            <person name="Saif S."/>
            <person name="Shea T."/>
            <person name="Sisk P."/>
            <person name="Sykes S."/>
            <person name="Wortman J."/>
            <person name="Nusbaum C."/>
            <person name="Birren B."/>
        </authorList>
    </citation>
    <scope>NUCLEOTIDE SEQUENCE [LARGE SCALE GENOMIC DNA]</scope>
    <source>
        <strain evidence="5 6">ATCC 51513</strain>
    </source>
</reference>
<protein>
    <submittedName>
        <fullName evidence="4">Molybdenum cofactor biosynthesis protein</fullName>
    </submittedName>
    <submittedName>
        <fullName evidence="5">Molybdenum cofactor synthesis domain-containing protein</fullName>
    </submittedName>
</protein>
<evidence type="ECO:0000256" key="1">
    <source>
        <dbReference type="ARBA" id="ARBA00005046"/>
    </source>
</evidence>
<evidence type="ECO:0000313" key="7">
    <source>
        <dbReference type="Proteomes" id="UP000011016"/>
    </source>
</evidence>
<dbReference type="PATRIC" id="fig|883169.3.peg.902"/>
<evidence type="ECO:0000313" key="6">
    <source>
        <dbReference type="Proteomes" id="UP000006078"/>
    </source>
</evidence>
<reference evidence="4 7" key="1">
    <citation type="journal article" date="2012" name="J. Bacteriol.">
        <title>Draft Genome Sequence of Turicella otitidis ATCC 51513, Isolated from Middle Ear Fluid from a Child with Otitis Media.</title>
        <authorList>
            <person name="Brinkrolf K."/>
            <person name="Schneider J."/>
            <person name="Knecht M."/>
            <person name="Ruckert C."/>
            <person name="Tauch A."/>
        </authorList>
    </citation>
    <scope>NUCLEOTIDE SEQUENCE [LARGE SCALE GENOMIC DNA]</scope>
    <source>
        <strain evidence="4 7">ATCC 51513</strain>
    </source>
</reference>